<keyword evidence="2 5" id="KW-0479">Metal-binding</keyword>
<dbReference type="InterPro" id="IPR013154">
    <property type="entry name" value="ADH-like_N"/>
</dbReference>
<dbReference type="InterPro" id="IPR011032">
    <property type="entry name" value="GroES-like_sf"/>
</dbReference>
<sequence>MNAAVLTELRSIEYRETAAPEPGTNELLVKVSSTGICGSDLAAYRGTHPYKTAPAVLGHEFSGVVEAVGDEVTGFVIGDQVCSAAFSHCGTCPECLRDAGHLCGRKLNLGHLEWTGSFAERIVLRPNMTHQLPPELHPVAGALVEPLSIGLHAMRLMAEDVSKVLVLGSGTIGLSCLIAAKQLRHSYVACVDVGTEKGEPARKLGADAYVDALLGNPVDRAWKALDGPADVVVIAAGYHGVTDQALHAVRAGGEIIVVSYFDGRHPVELNTLVSSEVTVHGSALSTGRDFTEVISWLAAGAVDPLPLVTHHYRLTEAETALRLMDQAEVPTGKIMLHVSTDPDEFAEERKK</sequence>
<dbReference type="PANTHER" id="PTHR43401:SF2">
    <property type="entry name" value="L-THREONINE 3-DEHYDROGENASE"/>
    <property type="match status" value="1"/>
</dbReference>
<keyword evidence="3 5" id="KW-0862">Zinc</keyword>
<evidence type="ECO:0000313" key="8">
    <source>
        <dbReference type="Proteomes" id="UP001180845"/>
    </source>
</evidence>
<dbReference type="Gene3D" id="3.90.180.10">
    <property type="entry name" value="Medium-chain alcohol dehydrogenases, catalytic domain"/>
    <property type="match status" value="1"/>
</dbReference>
<comment type="similarity">
    <text evidence="5">Belongs to the zinc-containing alcohol dehydrogenase family.</text>
</comment>
<protein>
    <submittedName>
        <fullName evidence="7">Threonine dehydrogenase-like Zn-dependent dehydrogenase</fullName>
    </submittedName>
</protein>
<dbReference type="InterPro" id="IPR050129">
    <property type="entry name" value="Zn_alcohol_dh"/>
</dbReference>
<keyword evidence="4" id="KW-0560">Oxidoreductase</keyword>
<evidence type="ECO:0000256" key="2">
    <source>
        <dbReference type="ARBA" id="ARBA00022723"/>
    </source>
</evidence>
<comment type="cofactor">
    <cofactor evidence="1 5">
        <name>Zn(2+)</name>
        <dbReference type="ChEBI" id="CHEBI:29105"/>
    </cofactor>
</comment>
<reference evidence="7" key="1">
    <citation type="submission" date="2023-07" db="EMBL/GenBank/DDBJ databases">
        <title>Sequencing the genomes of 1000 actinobacteria strains.</title>
        <authorList>
            <person name="Klenk H.-P."/>
        </authorList>
    </citation>
    <scope>NUCLEOTIDE SEQUENCE</scope>
    <source>
        <strain evidence="7">DSM 45977</strain>
    </source>
</reference>
<proteinExistence type="inferred from homology"/>
<evidence type="ECO:0000259" key="6">
    <source>
        <dbReference type="SMART" id="SM00829"/>
    </source>
</evidence>
<dbReference type="Proteomes" id="UP001180845">
    <property type="component" value="Unassembled WGS sequence"/>
</dbReference>
<evidence type="ECO:0000313" key="7">
    <source>
        <dbReference type="EMBL" id="MDR7301238.1"/>
    </source>
</evidence>
<dbReference type="InterPro" id="IPR020843">
    <property type="entry name" value="ER"/>
</dbReference>
<dbReference type="SMART" id="SM00829">
    <property type="entry name" value="PKS_ER"/>
    <property type="match status" value="1"/>
</dbReference>
<dbReference type="PANTHER" id="PTHR43401">
    <property type="entry name" value="L-THREONINE 3-DEHYDROGENASE"/>
    <property type="match status" value="1"/>
</dbReference>
<dbReference type="InterPro" id="IPR013149">
    <property type="entry name" value="ADH-like_C"/>
</dbReference>
<dbReference type="InterPro" id="IPR036291">
    <property type="entry name" value="NAD(P)-bd_dom_sf"/>
</dbReference>
<dbReference type="EMBL" id="JAVDXW010000001">
    <property type="protein sequence ID" value="MDR7301238.1"/>
    <property type="molecule type" value="Genomic_DNA"/>
</dbReference>
<organism evidence="7 8">
    <name type="scientific">Haloactinomyces albus</name>
    <dbReference type="NCBI Taxonomy" id="1352928"/>
    <lineage>
        <taxon>Bacteria</taxon>
        <taxon>Bacillati</taxon>
        <taxon>Actinomycetota</taxon>
        <taxon>Actinomycetes</taxon>
        <taxon>Actinopolysporales</taxon>
        <taxon>Actinopolysporaceae</taxon>
        <taxon>Haloactinomyces</taxon>
    </lineage>
</organism>
<dbReference type="InterPro" id="IPR002328">
    <property type="entry name" value="ADH_Zn_CS"/>
</dbReference>
<dbReference type="Pfam" id="PF08240">
    <property type="entry name" value="ADH_N"/>
    <property type="match status" value="1"/>
</dbReference>
<gene>
    <name evidence="7" type="ORF">JOF55_001419</name>
</gene>
<keyword evidence="8" id="KW-1185">Reference proteome</keyword>
<evidence type="ECO:0000256" key="4">
    <source>
        <dbReference type="ARBA" id="ARBA00023002"/>
    </source>
</evidence>
<dbReference type="SUPFAM" id="SSF50129">
    <property type="entry name" value="GroES-like"/>
    <property type="match status" value="1"/>
</dbReference>
<dbReference type="RefSeq" id="WP_310271356.1">
    <property type="nucleotide sequence ID" value="NZ_JAVDXW010000001.1"/>
</dbReference>
<accession>A0AAE3ZCN6</accession>
<comment type="caution">
    <text evidence="7">The sequence shown here is derived from an EMBL/GenBank/DDBJ whole genome shotgun (WGS) entry which is preliminary data.</text>
</comment>
<evidence type="ECO:0000256" key="5">
    <source>
        <dbReference type="RuleBase" id="RU361277"/>
    </source>
</evidence>
<dbReference type="GO" id="GO:0016491">
    <property type="term" value="F:oxidoreductase activity"/>
    <property type="evidence" value="ECO:0007669"/>
    <property type="project" value="UniProtKB-KW"/>
</dbReference>
<dbReference type="GO" id="GO:0008270">
    <property type="term" value="F:zinc ion binding"/>
    <property type="evidence" value="ECO:0007669"/>
    <property type="project" value="InterPro"/>
</dbReference>
<dbReference type="Gene3D" id="3.40.50.720">
    <property type="entry name" value="NAD(P)-binding Rossmann-like Domain"/>
    <property type="match status" value="1"/>
</dbReference>
<dbReference type="PROSITE" id="PS00059">
    <property type="entry name" value="ADH_ZINC"/>
    <property type="match status" value="1"/>
</dbReference>
<evidence type="ECO:0000256" key="3">
    <source>
        <dbReference type="ARBA" id="ARBA00022833"/>
    </source>
</evidence>
<dbReference type="Pfam" id="PF00107">
    <property type="entry name" value="ADH_zinc_N"/>
    <property type="match status" value="1"/>
</dbReference>
<name>A0AAE3ZCN6_9ACTN</name>
<dbReference type="AlphaFoldDB" id="A0AAE3ZCN6"/>
<feature type="domain" description="Enoyl reductase (ER)" evidence="6">
    <location>
        <begin position="7"/>
        <end position="336"/>
    </location>
</feature>
<evidence type="ECO:0000256" key="1">
    <source>
        <dbReference type="ARBA" id="ARBA00001947"/>
    </source>
</evidence>
<dbReference type="SUPFAM" id="SSF51735">
    <property type="entry name" value="NAD(P)-binding Rossmann-fold domains"/>
    <property type="match status" value="1"/>
</dbReference>